<keyword evidence="3" id="KW-1185">Reference proteome</keyword>
<name>A0A1C2DN34_9HYPH</name>
<accession>A0A1C2DN34</accession>
<reference evidence="2 3" key="1">
    <citation type="submission" date="2016-08" db="EMBL/GenBank/DDBJ databases">
        <title>Whole genome sequence of Mesorhizobium sp. strain UASWS1009 isolated from industrial sewage.</title>
        <authorList>
            <person name="Crovadore J."/>
            <person name="Calmin G."/>
            <person name="Chablais R."/>
            <person name="Cochard B."/>
            <person name="Lefort F."/>
        </authorList>
    </citation>
    <scope>NUCLEOTIDE SEQUENCE [LARGE SCALE GENOMIC DNA]</scope>
    <source>
        <strain evidence="2 3">UASWS1009</strain>
    </source>
</reference>
<dbReference type="Proteomes" id="UP000094412">
    <property type="component" value="Unassembled WGS sequence"/>
</dbReference>
<evidence type="ECO:0000259" key="1">
    <source>
        <dbReference type="Pfam" id="PF20376"/>
    </source>
</evidence>
<dbReference type="EMBL" id="MDEO01000033">
    <property type="protein sequence ID" value="OCX16162.1"/>
    <property type="molecule type" value="Genomic_DNA"/>
</dbReference>
<evidence type="ECO:0000313" key="2">
    <source>
        <dbReference type="EMBL" id="OCX16162.1"/>
    </source>
</evidence>
<sequence>MPAASRPYDDELAVLATMHAKERVIAPLLERSLGLRVRVSSGIDTDRFGTFSREVERTGSQLDAARAKIAAAFAEAPDARVALASEGSFGPHPYIPFAPLAREIVVLADRASGLELVGRHAGLNTNFSHAVVSDVAAARAFAERVQFPAHGVIVIGCTEGQPAPQRGLIKDIGSAADLDNAVTQVVGVCGAAFVETDMRAHRNPTRMRAIKAAAIDLVRRFRSPCPVCGAPGFAVTERLSGLPCSWCGGPTLAIRASVRSCTACGHRIERPVAATTAEPGQCGDCNP</sequence>
<dbReference type="AlphaFoldDB" id="A0A1C2DN34"/>
<feature type="domain" description="DUF6671" evidence="1">
    <location>
        <begin position="79"/>
        <end position="287"/>
    </location>
</feature>
<dbReference type="RefSeq" id="WP_065998042.1">
    <property type="nucleotide sequence ID" value="NZ_MDEO01000033.1"/>
</dbReference>
<dbReference type="InterPro" id="IPR046612">
    <property type="entry name" value="DUF6671"/>
</dbReference>
<evidence type="ECO:0000313" key="3">
    <source>
        <dbReference type="Proteomes" id="UP000094412"/>
    </source>
</evidence>
<dbReference type="STRING" id="1566387.QV13_14955"/>
<comment type="caution">
    <text evidence="2">The sequence shown here is derived from an EMBL/GenBank/DDBJ whole genome shotgun (WGS) entry which is preliminary data.</text>
</comment>
<dbReference type="Pfam" id="PF20376">
    <property type="entry name" value="DUF6671"/>
    <property type="match status" value="1"/>
</dbReference>
<protein>
    <recommendedName>
        <fullName evidence="1">DUF6671 domain-containing protein</fullName>
    </recommendedName>
</protein>
<proteinExistence type="predicted"/>
<dbReference type="OrthoDB" id="9793837at2"/>
<gene>
    <name evidence="2" type="ORF">QV13_14955</name>
</gene>
<organism evidence="2 3">
    <name type="scientific">Mesorhizobium hungaricum</name>
    <dbReference type="NCBI Taxonomy" id="1566387"/>
    <lineage>
        <taxon>Bacteria</taxon>
        <taxon>Pseudomonadati</taxon>
        <taxon>Pseudomonadota</taxon>
        <taxon>Alphaproteobacteria</taxon>
        <taxon>Hyphomicrobiales</taxon>
        <taxon>Phyllobacteriaceae</taxon>
        <taxon>Mesorhizobium</taxon>
    </lineage>
</organism>